<keyword evidence="1" id="KW-0472">Membrane</keyword>
<feature type="transmembrane region" description="Helical" evidence="1">
    <location>
        <begin position="272"/>
        <end position="299"/>
    </location>
</feature>
<keyword evidence="3" id="KW-1185">Reference proteome</keyword>
<proteinExistence type="predicted"/>
<gene>
    <name evidence="2" type="ORF">P43SY_011116</name>
</gene>
<feature type="transmembrane region" description="Helical" evidence="1">
    <location>
        <begin position="242"/>
        <end position="260"/>
    </location>
</feature>
<accession>A0AAD5L7R6</accession>
<evidence type="ECO:0000256" key="1">
    <source>
        <dbReference type="SAM" id="Phobius"/>
    </source>
</evidence>
<keyword evidence="1" id="KW-0812">Transmembrane</keyword>
<organism evidence="2 3">
    <name type="scientific">Pythium insidiosum</name>
    <name type="common">Pythiosis disease agent</name>
    <dbReference type="NCBI Taxonomy" id="114742"/>
    <lineage>
        <taxon>Eukaryota</taxon>
        <taxon>Sar</taxon>
        <taxon>Stramenopiles</taxon>
        <taxon>Oomycota</taxon>
        <taxon>Peronosporomycetes</taxon>
        <taxon>Pythiales</taxon>
        <taxon>Pythiaceae</taxon>
        <taxon>Pythium</taxon>
    </lineage>
</organism>
<protein>
    <recommendedName>
        <fullName evidence="4">Transmembrane protein</fullName>
    </recommendedName>
</protein>
<reference evidence="2" key="1">
    <citation type="submission" date="2021-12" db="EMBL/GenBank/DDBJ databases">
        <title>Prjna785345.</title>
        <authorList>
            <person name="Rujirawat T."/>
            <person name="Krajaejun T."/>
        </authorList>
    </citation>
    <scope>NUCLEOTIDE SEQUENCE</scope>
    <source>
        <strain evidence="2">Pi057C3</strain>
    </source>
</reference>
<evidence type="ECO:0000313" key="2">
    <source>
        <dbReference type="EMBL" id="KAJ0391186.1"/>
    </source>
</evidence>
<comment type="caution">
    <text evidence="2">The sequence shown here is derived from an EMBL/GenBank/DDBJ whole genome shotgun (WGS) entry which is preliminary data.</text>
</comment>
<keyword evidence="1" id="KW-1133">Transmembrane helix</keyword>
<sequence length="330" mass="36650">MRAVAKTLQLSSWSPCLLYESVCDETAGLPGSVVFSMLDELIEGVRKHVSGAAHGATRNPSLVGSMTLRIENNLRDRLNEAVLPGIFYRTRHRTCQASFYSATRLQRHSLCDAHTVYPFSCFDHAVNFDRLCRSTEPCKSISTVPQHITRRLRMLQRSYPNASLDMVVLDAVEDFLRGGVVSHGSHNYDIVTFIRVQLCDSSETGQCSTVAVDDYRYEAISMAATEREWFPIVAMLRGTGQVYAWARVGSLVIGIIASVWRASTSFTQKTWLVLRTILIIPSHIVVYGSIVPVICYAAAHALDSSLVYEQCWLNFGSLAGAILESFKSPS</sequence>
<dbReference type="AlphaFoldDB" id="A0AAD5L7R6"/>
<dbReference type="EMBL" id="JAKCXM010001237">
    <property type="protein sequence ID" value="KAJ0391186.1"/>
    <property type="molecule type" value="Genomic_DNA"/>
</dbReference>
<evidence type="ECO:0008006" key="4">
    <source>
        <dbReference type="Google" id="ProtNLM"/>
    </source>
</evidence>
<evidence type="ECO:0000313" key="3">
    <source>
        <dbReference type="Proteomes" id="UP001209570"/>
    </source>
</evidence>
<name>A0AAD5L7R6_PYTIN</name>
<dbReference type="Proteomes" id="UP001209570">
    <property type="component" value="Unassembled WGS sequence"/>
</dbReference>